<dbReference type="PANTHER" id="PTHR43304">
    <property type="entry name" value="PHYTOCHROME-LIKE PROTEIN CPH1"/>
    <property type="match status" value="1"/>
</dbReference>
<dbReference type="CDD" id="cd00075">
    <property type="entry name" value="HATPase"/>
    <property type="match status" value="1"/>
</dbReference>
<dbReference type="Gene3D" id="3.30.450.40">
    <property type="match status" value="1"/>
</dbReference>
<accession>D1YXS9</accession>
<evidence type="ECO:0000256" key="2">
    <source>
        <dbReference type="ARBA" id="ARBA00012438"/>
    </source>
</evidence>
<dbReference type="SUPFAM" id="SSF55874">
    <property type="entry name" value="ATPase domain of HSP90 chaperone/DNA topoisomerase II/histidine kinase"/>
    <property type="match status" value="1"/>
</dbReference>
<feature type="domain" description="Histidine kinase" evidence="7">
    <location>
        <begin position="452"/>
        <end position="674"/>
    </location>
</feature>
<evidence type="ECO:0000313" key="11">
    <source>
        <dbReference type="Proteomes" id="UP000001882"/>
    </source>
</evidence>
<reference evidence="11" key="3">
    <citation type="journal article" date="2011" name="PLoS ONE">
        <title>Genome sequence of a mesophilic hydrogenotrophic methanogen Methanocella paludicola, the first cultivated representative of the order Methanocellales.</title>
        <authorList>
            <person name="Sakai S."/>
            <person name="Takaki Y."/>
            <person name="Shimamura S."/>
            <person name="Sekine M."/>
            <person name="Tajima T."/>
            <person name="Kosugi H."/>
            <person name="Ichikawa N."/>
            <person name="Tasumi E."/>
            <person name="Hiraki A.T."/>
            <person name="Shimizu A."/>
            <person name="Kato Y."/>
            <person name="Nishiko R."/>
            <person name="Mori K."/>
            <person name="Fujita N."/>
            <person name="Imachi H."/>
            <person name="Takai K."/>
        </authorList>
    </citation>
    <scope>NUCLEOTIDE SEQUENCE [LARGE SCALE GENOMIC DNA]</scope>
    <source>
        <strain evidence="11">DSM 17711 / JCM 13418 / NBRC 101707 / SANAE</strain>
    </source>
</reference>
<dbReference type="SUPFAM" id="SSF55781">
    <property type="entry name" value="GAF domain-like"/>
    <property type="match status" value="1"/>
</dbReference>
<dbReference type="SMART" id="SM00086">
    <property type="entry name" value="PAC"/>
    <property type="match status" value="2"/>
</dbReference>
<dbReference type="AlphaFoldDB" id="D1YXS9"/>
<keyword evidence="5 10" id="KW-0418">Kinase</keyword>
<dbReference type="CDD" id="cd00130">
    <property type="entry name" value="PAS"/>
    <property type="match status" value="2"/>
</dbReference>
<dbReference type="eggNOG" id="arCOG02350">
    <property type="taxonomic scope" value="Archaea"/>
</dbReference>
<dbReference type="InterPro" id="IPR004358">
    <property type="entry name" value="Sig_transdc_His_kin-like_C"/>
</dbReference>
<dbReference type="InterPro" id="IPR029016">
    <property type="entry name" value="GAF-like_dom_sf"/>
</dbReference>
<evidence type="ECO:0000256" key="5">
    <source>
        <dbReference type="ARBA" id="ARBA00022777"/>
    </source>
</evidence>
<evidence type="ECO:0000256" key="3">
    <source>
        <dbReference type="ARBA" id="ARBA00022553"/>
    </source>
</evidence>
<dbReference type="GO" id="GO:0004673">
    <property type="term" value="F:protein histidine kinase activity"/>
    <property type="evidence" value="ECO:0007669"/>
    <property type="project" value="UniProtKB-EC"/>
</dbReference>
<dbReference type="eggNOG" id="arCOG06515">
    <property type="taxonomic scope" value="Archaea"/>
</dbReference>
<dbReference type="InterPro" id="IPR052162">
    <property type="entry name" value="Sensor_kinase/Photoreceptor"/>
</dbReference>
<dbReference type="Pfam" id="PF13426">
    <property type="entry name" value="PAS_9"/>
    <property type="match status" value="1"/>
</dbReference>
<evidence type="ECO:0000259" key="7">
    <source>
        <dbReference type="PROSITE" id="PS50109"/>
    </source>
</evidence>
<comment type="catalytic activity">
    <reaction evidence="1">
        <text>ATP + protein L-histidine = ADP + protein N-phospho-L-histidine.</text>
        <dbReference type="EC" id="2.7.13.3"/>
    </reaction>
</comment>
<reference evidence="10 11" key="1">
    <citation type="journal article" date="2007" name="Appl. Environ. Microbiol.">
        <title>Isolation of key methanogens for global methane emission from rice paddy fields: a novel isolate affiliated with the clone cluster rice cluster I.</title>
        <authorList>
            <person name="Sakai S."/>
            <person name="Imachi H."/>
            <person name="Sekiguchi Y."/>
            <person name="Ohashi A."/>
            <person name="Harada H."/>
            <person name="Kamagata Y."/>
        </authorList>
    </citation>
    <scope>NUCLEOTIDE SEQUENCE [LARGE SCALE GENOMIC DNA]</scope>
    <source>
        <strain evidence="11">DSM 17711 / JCM 13418 / NBRC 101707 / SANAE</strain>
    </source>
</reference>
<dbReference type="eggNOG" id="arCOG06192">
    <property type="taxonomic scope" value="Archaea"/>
</dbReference>
<dbReference type="STRING" id="304371.MCP_1179"/>
<dbReference type="PRINTS" id="PR00344">
    <property type="entry name" value="BCTRLSENSOR"/>
</dbReference>
<evidence type="ECO:0000313" key="10">
    <source>
        <dbReference type="EMBL" id="BAI61251.1"/>
    </source>
</evidence>
<dbReference type="InterPro" id="IPR001610">
    <property type="entry name" value="PAC"/>
</dbReference>
<dbReference type="KEGG" id="mpd:MCP_1179"/>
<dbReference type="Gene3D" id="3.30.565.10">
    <property type="entry name" value="Histidine kinase-like ATPase, C-terminal domain"/>
    <property type="match status" value="1"/>
</dbReference>
<evidence type="ECO:0000259" key="8">
    <source>
        <dbReference type="PROSITE" id="PS50112"/>
    </source>
</evidence>
<dbReference type="SUPFAM" id="SSF55785">
    <property type="entry name" value="PYP-like sensor domain (PAS domain)"/>
    <property type="match status" value="2"/>
</dbReference>
<keyword evidence="3" id="KW-0597">Phosphoprotein</keyword>
<dbReference type="Pfam" id="PF13185">
    <property type="entry name" value="GAF_2"/>
    <property type="match status" value="1"/>
</dbReference>
<evidence type="ECO:0000259" key="9">
    <source>
        <dbReference type="PROSITE" id="PS50113"/>
    </source>
</evidence>
<feature type="coiled-coil region" evidence="6">
    <location>
        <begin position="425"/>
        <end position="452"/>
    </location>
</feature>
<keyword evidence="6" id="KW-0175">Coiled coil</keyword>
<dbReference type="InterPro" id="IPR000700">
    <property type="entry name" value="PAS-assoc_C"/>
</dbReference>
<proteinExistence type="predicted"/>
<organism evidence="10 11">
    <name type="scientific">Methanocella paludicola (strain DSM 17711 / JCM 13418 / NBRC 101707 / SANAE)</name>
    <dbReference type="NCBI Taxonomy" id="304371"/>
    <lineage>
        <taxon>Archaea</taxon>
        <taxon>Methanobacteriati</taxon>
        <taxon>Methanobacteriota</taxon>
        <taxon>Stenosarchaea group</taxon>
        <taxon>Methanomicrobia</taxon>
        <taxon>Methanocellales</taxon>
        <taxon>Methanocellaceae</taxon>
        <taxon>Methanocella</taxon>
    </lineage>
</organism>
<reference evidence="10 11" key="2">
    <citation type="journal article" date="2008" name="Int. J. Syst. Evol. Microbiol.">
        <title>Methanocella paludicola gen. nov., sp. nov., a methane-producing archaeon, the first isolate of the lineage 'Rice Cluster I', and proposal of the new archaeal order Methanocellales ord. nov.</title>
        <authorList>
            <person name="Sakai S."/>
            <person name="Imachi H."/>
            <person name="Hanada S."/>
            <person name="Ohashi A."/>
            <person name="Harada H."/>
            <person name="Kamagata Y."/>
        </authorList>
    </citation>
    <scope>NUCLEOTIDE SEQUENCE [LARGE SCALE GENOMIC DNA]</scope>
    <source>
        <strain evidence="11">DSM 17711 / JCM 13418 / NBRC 101707 / SANAE</strain>
    </source>
</reference>
<dbReference type="EMBL" id="AP011532">
    <property type="protein sequence ID" value="BAI61251.1"/>
    <property type="molecule type" value="Genomic_DNA"/>
</dbReference>
<name>D1YXS9_METPS</name>
<dbReference type="SMART" id="SM00065">
    <property type="entry name" value="GAF"/>
    <property type="match status" value="1"/>
</dbReference>
<dbReference type="Gene3D" id="3.30.450.20">
    <property type="entry name" value="PAS domain"/>
    <property type="match status" value="2"/>
</dbReference>
<dbReference type="SMART" id="SM00091">
    <property type="entry name" value="PAS"/>
    <property type="match status" value="2"/>
</dbReference>
<gene>
    <name evidence="10" type="ordered locus">MCP_1179</name>
</gene>
<dbReference type="InterPro" id="IPR035965">
    <property type="entry name" value="PAS-like_dom_sf"/>
</dbReference>
<dbReference type="InterPro" id="IPR003594">
    <property type="entry name" value="HATPase_dom"/>
</dbReference>
<evidence type="ECO:0000256" key="6">
    <source>
        <dbReference type="SAM" id="Coils"/>
    </source>
</evidence>
<evidence type="ECO:0000256" key="4">
    <source>
        <dbReference type="ARBA" id="ARBA00022679"/>
    </source>
</evidence>
<dbReference type="PROSITE" id="PS50113">
    <property type="entry name" value="PAC"/>
    <property type="match status" value="2"/>
</dbReference>
<dbReference type="Pfam" id="PF02518">
    <property type="entry name" value="HATPase_c"/>
    <property type="match status" value="1"/>
</dbReference>
<dbReference type="InterPro" id="IPR036890">
    <property type="entry name" value="HATPase_C_sf"/>
</dbReference>
<protein>
    <recommendedName>
        <fullName evidence="2">histidine kinase</fullName>
        <ecNumber evidence="2">2.7.13.3</ecNumber>
    </recommendedName>
</protein>
<dbReference type="Gene3D" id="2.10.70.100">
    <property type="match status" value="1"/>
</dbReference>
<dbReference type="PANTHER" id="PTHR43304:SF1">
    <property type="entry name" value="PAC DOMAIN-CONTAINING PROTEIN"/>
    <property type="match status" value="1"/>
</dbReference>
<dbReference type="InterPro" id="IPR003018">
    <property type="entry name" value="GAF"/>
</dbReference>
<feature type="domain" description="PAC" evidence="9">
    <location>
        <begin position="80"/>
        <end position="130"/>
    </location>
</feature>
<dbReference type="EC" id="2.7.13.3" evidence="2"/>
<feature type="domain" description="PAC" evidence="9">
    <location>
        <begin position="388"/>
        <end position="441"/>
    </location>
</feature>
<dbReference type="InParanoid" id="D1YXS9"/>
<dbReference type="SMART" id="SM00387">
    <property type="entry name" value="HATPase_c"/>
    <property type="match status" value="1"/>
</dbReference>
<dbReference type="NCBIfam" id="TIGR00229">
    <property type="entry name" value="sensory_box"/>
    <property type="match status" value="2"/>
</dbReference>
<dbReference type="PROSITE" id="PS50112">
    <property type="entry name" value="PAS"/>
    <property type="match status" value="1"/>
</dbReference>
<sequence length="675" mass="76431">MTAQKHTDSPFAKYHLIFDSVRDIILLMDEDGTILDANQAAVQAYGYSKNELRAMNASKLRSPEERQKMRDQWEQCGEGGLFESLHMRKNGATFPAEINLRWLQLDGRQVIVAVVRDITERKRAEDELQRANRSLHALSKCDDAVIHAGEEKSLLENVCQIIVETGGYRMAWIGYVEHDEAKTVRPVAQKGYESGYLESVRITWADRERGRGPTGASIRTKSPHVIRNVLTDPSFAPWREEAVKRGYASVLGLPLISEGNVFGALTIYSGRPDAFDEVEVALLKEMADDIAYGIVSLRYRLRQTEIEKALRKSQYILAKAQEIAHVGNWAWNPRIDEMSWSDEGFRIFGYEPGSVRLTLEWFISRIFEGDRDNVREFAYAARDDNKLGSIDYRIMMPDGTIRYVTSVADKVVRDHDGTAKWVYGISQDITERKQAEVELQEAKEQAELYVDLMGHDINNMNQIGMGYLELALRALELEGSLGPQYRTFIEKPYEAFESSSRLIDTVIKLRRAKALDIRMEVVDLGRILDEAKARYSLVPGRSITINTHYSHVRRYPVMANVLLADVFSNLLGNSIKHSEGPLAIDIRLSPRAEPDGKYYVVTIEDNGPGIPDDLKAGLFARFHRGRTKAKGTGLGLFLVKMLVESFSGKIWVEDRVPGDFRKGSKFVVVLRAADE</sequence>
<evidence type="ECO:0000256" key="1">
    <source>
        <dbReference type="ARBA" id="ARBA00000085"/>
    </source>
</evidence>
<dbReference type="Proteomes" id="UP000001882">
    <property type="component" value="Chromosome"/>
</dbReference>
<dbReference type="InterPro" id="IPR013655">
    <property type="entry name" value="PAS_fold_3"/>
</dbReference>
<keyword evidence="4" id="KW-0808">Transferase</keyword>
<dbReference type="Pfam" id="PF08447">
    <property type="entry name" value="PAS_3"/>
    <property type="match status" value="1"/>
</dbReference>
<dbReference type="InterPro" id="IPR000014">
    <property type="entry name" value="PAS"/>
</dbReference>
<dbReference type="PROSITE" id="PS50109">
    <property type="entry name" value="HIS_KIN"/>
    <property type="match status" value="1"/>
</dbReference>
<dbReference type="InterPro" id="IPR005467">
    <property type="entry name" value="His_kinase_dom"/>
</dbReference>
<keyword evidence="11" id="KW-1185">Reference proteome</keyword>
<feature type="domain" description="PAS" evidence="8">
    <location>
        <begin position="10"/>
        <end position="80"/>
    </location>
</feature>